<name>A0A1Y1IAA0_KLENI</name>
<dbReference type="Pfam" id="PF03473">
    <property type="entry name" value="MOSC"/>
    <property type="match status" value="1"/>
</dbReference>
<dbReference type="GO" id="GO:0032787">
    <property type="term" value="P:monocarboxylic acid metabolic process"/>
    <property type="evidence" value="ECO:0007669"/>
    <property type="project" value="UniProtKB-ARBA"/>
</dbReference>
<dbReference type="PANTHER" id="PTHR14237">
    <property type="entry name" value="MOLYBDOPTERIN COFACTOR SULFURASE MOSC"/>
    <property type="match status" value="1"/>
</dbReference>
<dbReference type="OMA" id="ARQYPQM"/>
<dbReference type="GO" id="GO:0003824">
    <property type="term" value="F:catalytic activity"/>
    <property type="evidence" value="ECO:0007669"/>
    <property type="project" value="InterPro"/>
</dbReference>
<dbReference type="STRING" id="105231.A0A1Y1IAA0"/>
<keyword evidence="3" id="KW-1185">Reference proteome</keyword>
<dbReference type="SUPFAM" id="SSF50800">
    <property type="entry name" value="PK beta-barrel domain-like"/>
    <property type="match status" value="1"/>
</dbReference>
<evidence type="ECO:0000313" key="3">
    <source>
        <dbReference type="Proteomes" id="UP000054558"/>
    </source>
</evidence>
<dbReference type="SUPFAM" id="SSF141673">
    <property type="entry name" value="MOSC N-terminal domain-like"/>
    <property type="match status" value="1"/>
</dbReference>
<evidence type="ECO:0000259" key="1">
    <source>
        <dbReference type="PROSITE" id="PS51340"/>
    </source>
</evidence>
<dbReference type="GO" id="GO:0030170">
    <property type="term" value="F:pyridoxal phosphate binding"/>
    <property type="evidence" value="ECO:0007669"/>
    <property type="project" value="InterPro"/>
</dbReference>
<dbReference type="OrthoDB" id="17255at2759"/>
<dbReference type="InterPro" id="IPR005303">
    <property type="entry name" value="MOCOS_middle"/>
</dbReference>
<dbReference type="PANTHER" id="PTHR14237:SF19">
    <property type="entry name" value="MITOCHONDRIAL AMIDOXIME REDUCING COMPONENT 1"/>
    <property type="match status" value="1"/>
</dbReference>
<evidence type="ECO:0000313" key="2">
    <source>
        <dbReference type="EMBL" id="GAQ87885.1"/>
    </source>
</evidence>
<reference evidence="2 3" key="1">
    <citation type="journal article" date="2014" name="Nat. Commun.">
        <title>Klebsormidium flaccidum genome reveals primary factors for plant terrestrial adaptation.</title>
        <authorList>
            <person name="Hori K."/>
            <person name="Maruyama F."/>
            <person name="Fujisawa T."/>
            <person name="Togashi T."/>
            <person name="Yamamoto N."/>
            <person name="Seo M."/>
            <person name="Sato S."/>
            <person name="Yamada T."/>
            <person name="Mori H."/>
            <person name="Tajima N."/>
            <person name="Moriyama T."/>
            <person name="Ikeuchi M."/>
            <person name="Watanabe M."/>
            <person name="Wada H."/>
            <person name="Kobayashi K."/>
            <person name="Saito M."/>
            <person name="Masuda T."/>
            <person name="Sasaki-Sekimoto Y."/>
            <person name="Mashiguchi K."/>
            <person name="Awai K."/>
            <person name="Shimojima M."/>
            <person name="Masuda S."/>
            <person name="Iwai M."/>
            <person name="Nobusawa T."/>
            <person name="Narise T."/>
            <person name="Kondo S."/>
            <person name="Saito H."/>
            <person name="Sato R."/>
            <person name="Murakawa M."/>
            <person name="Ihara Y."/>
            <person name="Oshima-Yamada Y."/>
            <person name="Ohtaka K."/>
            <person name="Satoh M."/>
            <person name="Sonobe K."/>
            <person name="Ishii M."/>
            <person name="Ohtani R."/>
            <person name="Kanamori-Sato M."/>
            <person name="Honoki R."/>
            <person name="Miyazaki D."/>
            <person name="Mochizuki H."/>
            <person name="Umetsu J."/>
            <person name="Higashi K."/>
            <person name="Shibata D."/>
            <person name="Kamiya Y."/>
            <person name="Sato N."/>
            <person name="Nakamura Y."/>
            <person name="Tabata S."/>
            <person name="Ida S."/>
            <person name="Kurokawa K."/>
            <person name="Ohta H."/>
        </authorList>
    </citation>
    <scope>NUCLEOTIDE SEQUENCE [LARGE SCALE GENOMIC DNA]</scope>
    <source>
        <strain evidence="2 3">NIES-2285</strain>
    </source>
</reference>
<sequence>MAAPPHVAGLFIYPVKSCRGIALQRAHITEYGFAFDRWWMVVNDKGRMLTQRQAPKLALVETALPPEAIEEGAWKPLPPDAALSLKAPGMGPLQISLATLNSGGGFLSRVFGTSTLPRLVEASVWEWAGQALDEGDDAAAWFSDYLDRPCRLVRFAPDVNKRDVDPTYASGYTTQFTDGFPYLVASEPSLAALNASLEQPLPMNRFRPNIVVDGCQPFDEDTWATVSVRSPGGGTGVTFRGVKPCSRCKVTTTDQATAEVGKEPLVTLGKIRHGKQLELPRPLQGGVYFGMNMVADALTSGQSSATVGVGDVAEVVTQLPVGVHMAQIHSAAAAS</sequence>
<dbReference type="Pfam" id="PF03476">
    <property type="entry name" value="MOSC_N"/>
    <property type="match status" value="1"/>
</dbReference>
<dbReference type="InterPro" id="IPR005302">
    <property type="entry name" value="MoCF_Sase_C"/>
</dbReference>
<dbReference type="GO" id="GO:0030151">
    <property type="term" value="F:molybdenum ion binding"/>
    <property type="evidence" value="ECO:0007669"/>
    <property type="project" value="InterPro"/>
</dbReference>
<organism evidence="2 3">
    <name type="scientific">Klebsormidium nitens</name>
    <name type="common">Green alga</name>
    <name type="synonym">Ulothrix nitens</name>
    <dbReference type="NCBI Taxonomy" id="105231"/>
    <lineage>
        <taxon>Eukaryota</taxon>
        <taxon>Viridiplantae</taxon>
        <taxon>Streptophyta</taxon>
        <taxon>Klebsormidiophyceae</taxon>
        <taxon>Klebsormidiales</taxon>
        <taxon>Klebsormidiaceae</taxon>
        <taxon>Klebsormidium</taxon>
    </lineage>
</organism>
<proteinExistence type="predicted"/>
<gene>
    <name evidence="2" type="ORF">KFL_003850060</name>
</gene>
<protein>
    <recommendedName>
        <fullName evidence="1">MOSC domain-containing protein</fullName>
    </recommendedName>
</protein>
<accession>A0A1Y1IAA0</accession>
<dbReference type="InterPro" id="IPR011037">
    <property type="entry name" value="Pyrv_Knase-like_insert_dom_sf"/>
</dbReference>
<dbReference type="AlphaFoldDB" id="A0A1Y1IAA0"/>
<dbReference type="Proteomes" id="UP000054558">
    <property type="component" value="Unassembled WGS sequence"/>
</dbReference>
<dbReference type="EMBL" id="DF237334">
    <property type="protein sequence ID" value="GAQ87885.1"/>
    <property type="molecule type" value="Genomic_DNA"/>
</dbReference>
<dbReference type="PROSITE" id="PS51340">
    <property type="entry name" value="MOSC"/>
    <property type="match status" value="1"/>
</dbReference>
<feature type="domain" description="MOSC" evidence="1">
    <location>
        <begin position="150"/>
        <end position="316"/>
    </location>
</feature>